<keyword evidence="3" id="KW-0716">Sensory transduction</keyword>
<dbReference type="InterPro" id="IPR004117">
    <property type="entry name" value="7tm6_olfct_rcpt"/>
</dbReference>
<keyword evidence="2" id="KW-1003">Cell membrane</keyword>
<dbReference type="Pfam" id="PF02949">
    <property type="entry name" value="7tm_6"/>
    <property type="match status" value="1"/>
</dbReference>
<dbReference type="OrthoDB" id="6625624at2759"/>
<feature type="signal peptide" evidence="11">
    <location>
        <begin position="1"/>
        <end position="17"/>
    </location>
</feature>
<comment type="subcellular location">
    <subcellularLocation>
        <location evidence="1">Cell membrane</location>
        <topology evidence="1">Multi-pass membrane protein</topology>
    </subcellularLocation>
</comment>
<evidence type="ECO:0000313" key="13">
    <source>
        <dbReference type="Proteomes" id="UP001152798"/>
    </source>
</evidence>
<evidence type="ECO:0008006" key="14">
    <source>
        <dbReference type="Google" id="ProtNLM"/>
    </source>
</evidence>
<name>A0A9P0E059_NEZVI</name>
<keyword evidence="6 10" id="KW-1133">Transmembrane helix</keyword>
<keyword evidence="9" id="KW-0807">Transducer</keyword>
<evidence type="ECO:0000256" key="7">
    <source>
        <dbReference type="ARBA" id="ARBA00023136"/>
    </source>
</evidence>
<dbReference type="PANTHER" id="PTHR21137">
    <property type="entry name" value="ODORANT RECEPTOR"/>
    <property type="match status" value="1"/>
</dbReference>
<sequence>MVGTIVIALSLLSTGSGIELPGTTIASVLLCFAEVGFMYLFSVFSQYITDLSMDLRFTMYSTKWYYCNKTTAQSIAIFQTMTLKPMTLTAGGIVPANMDTFGKVMNSAYSYYNVVNAFNITV</sequence>
<dbReference type="GO" id="GO:0005549">
    <property type="term" value="F:odorant binding"/>
    <property type="evidence" value="ECO:0007669"/>
    <property type="project" value="InterPro"/>
</dbReference>
<protein>
    <recommendedName>
        <fullName evidence="14">Odorant receptor</fullName>
    </recommendedName>
</protein>
<evidence type="ECO:0000256" key="6">
    <source>
        <dbReference type="ARBA" id="ARBA00022989"/>
    </source>
</evidence>
<dbReference type="PANTHER" id="PTHR21137:SF35">
    <property type="entry name" value="ODORANT RECEPTOR 19A-RELATED"/>
    <property type="match status" value="1"/>
</dbReference>
<feature type="transmembrane region" description="Helical" evidence="10">
    <location>
        <begin position="27"/>
        <end position="49"/>
    </location>
</feature>
<evidence type="ECO:0000256" key="8">
    <source>
        <dbReference type="ARBA" id="ARBA00023170"/>
    </source>
</evidence>
<dbReference type="GO" id="GO:0007165">
    <property type="term" value="P:signal transduction"/>
    <property type="evidence" value="ECO:0007669"/>
    <property type="project" value="UniProtKB-KW"/>
</dbReference>
<dbReference type="GO" id="GO:0005886">
    <property type="term" value="C:plasma membrane"/>
    <property type="evidence" value="ECO:0007669"/>
    <property type="project" value="UniProtKB-SubCell"/>
</dbReference>
<keyword evidence="13" id="KW-1185">Reference proteome</keyword>
<evidence type="ECO:0000256" key="1">
    <source>
        <dbReference type="ARBA" id="ARBA00004651"/>
    </source>
</evidence>
<reference evidence="12" key="1">
    <citation type="submission" date="2022-01" db="EMBL/GenBank/DDBJ databases">
        <authorList>
            <person name="King R."/>
        </authorList>
    </citation>
    <scope>NUCLEOTIDE SEQUENCE</scope>
</reference>
<evidence type="ECO:0000256" key="2">
    <source>
        <dbReference type="ARBA" id="ARBA00022475"/>
    </source>
</evidence>
<keyword evidence="5" id="KW-0552">Olfaction</keyword>
<accession>A0A9P0E059</accession>
<organism evidence="12 13">
    <name type="scientific">Nezara viridula</name>
    <name type="common">Southern green stink bug</name>
    <name type="synonym">Cimex viridulus</name>
    <dbReference type="NCBI Taxonomy" id="85310"/>
    <lineage>
        <taxon>Eukaryota</taxon>
        <taxon>Metazoa</taxon>
        <taxon>Ecdysozoa</taxon>
        <taxon>Arthropoda</taxon>
        <taxon>Hexapoda</taxon>
        <taxon>Insecta</taxon>
        <taxon>Pterygota</taxon>
        <taxon>Neoptera</taxon>
        <taxon>Paraneoptera</taxon>
        <taxon>Hemiptera</taxon>
        <taxon>Heteroptera</taxon>
        <taxon>Panheteroptera</taxon>
        <taxon>Pentatomomorpha</taxon>
        <taxon>Pentatomoidea</taxon>
        <taxon>Pentatomidae</taxon>
        <taxon>Pentatominae</taxon>
        <taxon>Nezara</taxon>
    </lineage>
</organism>
<dbReference type="EMBL" id="OV725077">
    <property type="protein sequence ID" value="CAH1391314.1"/>
    <property type="molecule type" value="Genomic_DNA"/>
</dbReference>
<gene>
    <name evidence="12" type="ORF">NEZAVI_LOCUS2356</name>
</gene>
<keyword evidence="7 10" id="KW-0472">Membrane</keyword>
<keyword evidence="8" id="KW-0675">Receptor</keyword>
<dbReference type="AlphaFoldDB" id="A0A9P0E059"/>
<dbReference type="GO" id="GO:0004984">
    <property type="term" value="F:olfactory receptor activity"/>
    <property type="evidence" value="ECO:0007669"/>
    <property type="project" value="InterPro"/>
</dbReference>
<proteinExistence type="predicted"/>
<feature type="chain" id="PRO_5040498531" description="Odorant receptor" evidence="11">
    <location>
        <begin position="18"/>
        <end position="122"/>
    </location>
</feature>
<dbReference type="Proteomes" id="UP001152798">
    <property type="component" value="Chromosome 1"/>
</dbReference>
<evidence type="ECO:0000256" key="3">
    <source>
        <dbReference type="ARBA" id="ARBA00022606"/>
    </source>
</evidence>
<evidence type="ECO:0000313" key="12">
    <source>
        <dbReference type="EMBL" id="CAH1391314.1"/>
    </source>
</evidence>
<keyword evidence="4 10" id="KW-0812">Transmembrane</keyword>
<evidence type="ECO:0000256" key="11">
    <source>
        <dbReference type="SAM" id="SignalP"/>
    </source>
</evidence>
<evidence type="ECO:0000256" key="10">
    <source>
        <dbReference type="SAM" id="Phobius"/>
    </source>
</evidence>
<evidence type="ECO:0000256" key="5">
    <source>
        <dbReference type="ARBA" id="ARBA00022725"/>
    </source>
</evidence>
<keyword evidence="11" id="KW-0732">Signal</keyword>
<evidence type="ECO:0000256" key="4">
    <source>
        <dbReference type="ARBA" id="ARBA00022692"/>
    </source>
</evidence>
<evidence type="ECO:0000256" key="9">
    <source>
        <dbReference type="ARBA" id="ARBA00023224"/>
    </source>
</evidence>